<evidence type="ECO:0000313" key="2">
    <source>
        <dbReference type="Proteomes" id="UP001054945"/>
    </source>
</evidence>
<keyword evidence="2" id="KW-1185">Reference proteome</keyword>
<organism evidence="1 2">
    <name type="scientific">Caerostris extrusa</name>
    <name type="common">Bark spider</name>
    <name type="synonym">Caerostris bankana</name>
    <dbReference type="NCBI Taxonomy" id="172846"/>
    <lineage>
        <taxon>Eukaryota</taxon>
        <taxon>Metazoa</taxon>
        <taxon>Ecdysozoa</taxon>
        <taxon>Arthropoda</taxon>
        <taxon>Chelicerata</taxon>
        <taxon>Arachnida</taxon>
        <taxon>Araneae</taxon>
        <taxon>Araneomorphae</taxon>
        <taxon>Entelegynae</taxon>
        <taxon>Araneoidea</taxon>
        <taxon>Araneidae</taxon>
        <taxon>Caerostris</taxon>
    </lineage>
</organism>
<sequence length="88" mass="9492">MKTLDCQHGEALIAGVDHKAGIACHSGIGYSSFLEHFFLSPPSLCYRLLSKESSAGGKIKGPSSVPSGWMVKKKKNVLSEEVIWKSLS</sequence>
<evidence type="ECO:0000313" key="1">
    <source>
        <dbReference type="EMBL" id="GIZ02110.1"/>
    </source>
</evidence>
<gene>
    <name evidence="1" type="ORF">CEXT_252121</name>
</gene>
<proteinExistence type="predicted"/>
<dbReference type="AlphaFoldDB" id="A0AAV4Y7D5"/>
<protein>
    <submittedName>
        <fullName evidence="1">Uncharacterized protein</fullName>
    </submittedName>
</protein>
<dbReference type="EMBL" id="BPLR01001397">
    <property type="protein sequence ID" value="GIZ02110.1"/>
    <property type="molecule type" value="Genomic_DNA"/>
</dbReference>
<name>A0AAV4Y7D5_CAEEX</name>
<reference evidence="1 2" key="1">
    <citation type="submission" date="2021-06" db="EMBL/GenBank/DDBJ databases">
        <title>Caerostris extrusa draft genome.</title>
        <authorList>
            <person name="Kono N."/>
            <person name="Arakawa K."/>
        </authorList>
    </citation>
    <scope>NUCLEOTIDE SEQUENCE [LARGE SCALE GENOMIC DNA]</scope>
</reference>
<dbReference type="Proteomes" id="UP001054945">
    <property type="component" value="Unassembled WGS sequence"/>
</dbReference>
<accession>A0AAV4Y7D5</accession>
<comment type="caution">
    <text evidence="1">The sequence shown here is derived from an EMBL/GenBank/DDBJ whole genome shotgun (WGS) entry which is preliminary data.</text>
</comment>